<feature type="region of interest" description="Disordered" evidence="1">
    <location>
        <begin position="26"/>
        <end position="147"/>
    </location>
</feature>
<organism evidence="2 3">
    <name type="scientific">Halococcus salifodinae DSM 8989</name>
    <dbReference type="NCBI Taxonomy" id="1227456"/>
    <lineage>
        <taxon>Archaea</taxon>
        <taxon>Methanobacteriati</taxon>
        <taxon>Methanobacteriota</taxon>
        <taxon>Stenosarchaea group</taxon>
        <taxon>Halobacteria</taxon>
        <taxon>Halobacteriales</taxon>
        <taxon>Halococcaceae</taxon>
        <taxon>Halococcus</taxon>
    </lineage>
</organism>
<dbReference type="AlphaFoldDB" id="M0MXL2"/>
<dbReference type="OrthoDB" id="237998at2157"/>
<feature type="compositionally biased region" description="Polar residues" evidence="1">
    <location>
        <begin position="28"/>
        <end position="45"/>
    </location>
</feature>
<evidence type="ECO:0000313" key="3">
    <source>
        <dbReference type="Proteomes" id="UP000011625"/>
    </source>
</evidence>
<dbReference type="STRING" id="1227456.C450_15850"/>
<comment type="caution">
    <text evidence="2">The sequence shown here is derived from an EMBL/GenBank/DDBJ whole genome shotgun (WGS) entry which is preliminary data.</text>
</comment>
<keyword evidence="2" id="KW-0401">Integrin</keyword>
<reference evidence="2 3" key="1">
    <citation type="journal article" date="2014" name="PLoS Genet.">
        <title>Phylogenetically driven sequencing of extremely halophilic archaea reveals strategies for static and dynamic osmo-response.</title>
        <authorList>
            <person name="Becker E.A."/>
            <person name="Seitzer P.M."/>
            <person name="Tritt A."/>
            <person name="Larsen D."/>
            <person name="Krusor M."/>
            <person name="Yao A.I."/>
            <person name="Wu D."/>
            <person name="Madern D."/>
            <person name="Eisen J.A."/>
            <person name="Darling A.E."/>
            <person name="Facciotti M.T."/>
        </authorList>
    </citation>
    <scope>NUCLEOTIDE SEQUENCE [LARGE SCALE GENOMIC DNA]</scope>
    <source>
        <strain evidence="2 3">DSM 8989</strain>
    </source>
</reference>
<feature type="compositionally biased region" description="Polar residues" evidence="1">
    <location>
        <begin position="196"/>
        <end position="205"/>
    </location>
</feature>
<dbReference type="RefSeq" id="WP_005044972.1">
    <property type="nucleotide sequence ID" value="NZ_AOME01000075.1"/>
</dbReference>
<accession>M0MXL2</accession>
<keyword evidence="3" id="KW-1185">Reference proteome</keyword>
<dbReference type="PATRIC" id="fig|1227456.3.peg.3221"/>
<feature type="compositionally biased region" description="Pro residues" evidence="1">
    <location>
        <begin position="120"/>
        <end position="136"/>
    </location>
</feature>
<feature type="region of interest" description="Disordered" evidence="1">
    <location>
        <begin position="165"/>
        <end position="209"/>
    </location>
</feature>
<gene>
    <name evidence="2" type="ORF">C450_15850</name>
</gene>
<dbReference type="InterPro" id="IPR055959">
    <property type="entry name" value="DUF7537"/>
</dbReference>
<dbReference type="EMBL" id="AOME01000075">
    <property type="protein sequence ID" value="EMA50038.1"/>
    <property type="molecule type" value="Genomic_DNA"/>
</dbReference>
<evidence type="ECO:0000256" key="1">
    <source>
        <dbReference type="SAM" id="MobiDB-lite"/>
    </source>
</evidence>
<feature type="compositionally biased region" description="Low complexity" evidence="1">
    <location>
        <begin position="46"/>
        <end position="119"/>
    </location>
</feature>
<sequence length="359" mass="36687">MTRRTVLVVAVAMLVLLAGCSSLAGNGADSTETSAATNGTTIDNGTATATTTPTSSATPTTTSTPTATATQTATSTPTATQTATPTQTATSTPTPTQTATSTPTPTQTATPTPTATPTATPTPTPTATPTPTPTATPEPAIGAEPPLEAGSIASTHQSGLEAAGTFTVNSSSTIRGAGEDSGTDTSGARVDLDANSAYQVSQPTEEATRYTYAEGATAYKKNVLDAFDEPEYETDELGRPLAESLTAGRTVLETVRAVDYERSGTVTNDGQQLAVYVANGSDSVETGPLYQGEEITEFSSTLVVNPETGVVHRLQTERTTDAFSAGEPTTVVETLEFSNVGSTTVEQPDWVEQLKNGGD</sequence>
<dbReference type="Proteomes" id="UP000011625">
    <property type="component" value="Unassembled WGS sequence"/>
</dbReference>
<evidence type="ECO:0000313" key="2">
    <source>
        <dbReference type="EMBL" id="EMA50038.1"/>
    </source>
</evidence>
<dbReference type="GO" id="GO:0007229">
    <property type="term" value="P:integrin-mediated signaling pathway"/>
    <property type="evidence" value="ECO:0007669"/>
    <property type="project" value="UniProtKB-KW"/>
</dbReference>
<proteinExistence type="predicted"/>
<dbReference type="PROSITE" id="PS51257">
    <property type="entry name" value="PROKAR_LIPOPROTEIN"/>
    <property type="match status" value="1"/>
</dbReference>
<dbReference type="Pfam" id="PF24381">
    <property type="entry name" value="DUF7537"/>
    <property type="match status" value="1"/>
</dbReference>
<name>M0MXL2_9EURY</name>
<protein>
    <submittedName>
        <fullName evidence="2">Alpha beta-propellor repeat-containing integrin</fullName>
    </submittedName>
</protein>